<sequence>MVSIIGYFYVENSNLITLEEPVSIDSSIDLTGTWWFMAANSDDENLMKYGISTDGIDFEQHNVVVSNGREIQKMSFVRSDKFPFRRTHFAKVLLKKEIHKRTWFVYKMKKMEVYMDERYFHGNIQISK</sequence>
<dbReference type="EMBL" id="BMHY01000016">
    <property type="protein sequence ID" value="GGG86293.1"/>
    <property type="molecule type" value="Genomic_DNA"/>
</dbReference>
<dbReference type="Proteomes" id="UP000600247">
    <property type="component" value="Unassembled WGS sequence"/>
</dbReference>
<dbReference type="AlphaFoldDB" id="A0A917M9M1"/>
<comment type="caution">
    <text evidence="1">The sequence shown here is derived from an EMBL/GenBank/DDBJ whole genome shotgun (WGS) entry which is preliminary data.</text>
</comment>
<name>A0A917M9M1_9BACL</name>
<evidence type="ECO:0000313" key="1">
    <source>
        <dbReference type="EMBL" id="GGG86293.1"/>
    </source>
</evidence>
<keyword evidence="2" id="KW-1185">Reference proteome</keyword>
<evidence type="ECO:0000313" key="2">
    <source>
        <dbReference type="Proteomes" id="UP000600247"/>
    </source>
</evidence>
<protein>
    <submittedName>
        <fullName evidence="1">Uncharacterized protein</fullName>
    </submittedName>
</protein>
<organism evidence="1 2">
    <name type="scientific">Paenibacillus radicis</name>
    <name type="common">ex Gao et al. 2016</name>
    <dbReference type="NCBI Taxonomy" id="1737354"/>
    <lineage>
        <taxon>Bacteria</taxon>
        <taxon>Bacillati</taxon>
        <taxon>Bacillota</taxon>
        <taxon>Bacilli</taxon>
        <taxon>Bacillales</taxon>
        <taxon>Paenibacillaceae</taxon>
        <taxon>Paenibacillus</taxon>
    </lineage>
</organism>
<proteinExistence type="predicted"/>
<gene>
    <name evidence="1" type="ORF">GCM10010918_50580</name>
</gene>
<reference evidence="1 2" key="1">
    <citation type="journal article" date="2014" name="Int. J. Syst. Evol. Microbiol.">
        <title>Complete genome sequence of Corynebacterium casei LMG S-19264T (=DSM 44701T), isolated from a smear-ripened cheese.</title>
        <authorList>
            <consortium name="US DOE Joint Genome Institute (JGI-PGF)"/>
            <person name="Walter F."/>
            <person name="Albersmeier A."/>
            <person name="Kalinowski J."/>
            <person name="Ruckert C."/>
        </authorList>
    </citation>
    <scope>NUCLEOTIDE SEQUENCE [LARGE SCALE GENOMIC DNA]</scope>
    <source>
        <strain evidence="1 2">CGMCC 1.15286</strain>
    </source>
</reference>
<accession>A0A917M9M1</accession>